<gene>
    <name evidence="5" type="ordered locus">Gbem_3440</name>
</gene>
<name>B5EBE1_CITBB</name>
<keyword evidence="2" id="KW-0328">Glycosyltransferase</keyword>
<dbReference type="eggNOG" id="COG1216">
    <property type="taxonomic scope" value="Bacteria"/>
</dbReference>
<evidence type="ECO:0000256" key="2">
    <source>
        <dbReference type="ARBA" id="ARBA00022676"/>
    </source>
</evidence>
<evidence type="ECO:0000313" key="5">
    <source>
        <dbReference type="EMBL" id="ACH40433.1"/>
    </source>
</evidence>
<dbReference type="OrthoDB" id="4120491at2"/>
<feature type="domain" description="Glycosyltransferase 2-like" evidence="4">
    <location>
        <begin position="10"/>
        <end position="181"/>
    </location>
</feature>
<accession>B5EBE1</accession>
<dbReference type="HOGENOM" id="CLU_077345_0_0_7"/>
<dbReference type="Gene3D" id="3.90.550.10">
    <property type="entry name" value="Spore Coat Polysaccharide Biosynthesis Protein SpsA, Chain A"/>
    <property type="match status" value="1"/>
</dbReference>
<dbReference type="GO" id="GO:0016757">
    <property type="term" value="F:glycosyltransferase activity"/>
    <property type="evidence" value="ECO:0007669"/>
    <property type="project" value="UniProtKB-KW"/>
</dbReference>
<evidence type="ECO:0000313" key="6">
    <source>
        <dbReference type="Proteomes" id="UP000008825"/>
    </source>
</evidence>
<dbReference type="Pfam" id="PF00535">
    <property type="entry name" value="Glycos_transf_2"/>
    <property type="match status" value="1"/>
</dbReference>
<dbReference type="KEGG" id="gbm:Gbem_3440"/>
<dbReference type="InterPro" id="IPR001173">
    <property type="entry name" value="Glyco_trans_2-like"/>
</dbReference>
<reference evidence="5 6" key="2">
    <citation type="journal article" date="2010" name="BMC Genomics">
        <title>The genome of Geobacter bemidjiensis, exemplar for the subsurface clade of Geobacter species that predominate in Fe(III)-reducing subsurface environments.</title>
        <authorList>
            <person name="Aklujkar M."/>
            <person name="Young N.D."/>
            <person name="Holmes D."/>
            <person name="Chavan M."/>
            <person name="Risso C."/>
            <person name="Kiss H.E."/>
            <person name="Han C.S."/>
            <person name="Land M.L."/>
            <person name="Lovley D.R."/>
        </authorList>
    </citation>
    <scope>NUCLEOTIDE SEQUENCE [LARGE SCALE GENOMIC DNA]</scope>
    <source>
        <strain evidence="6">ATCC BAA-1014 / DSM 16622 / JCM 12645 / Bem</strain>
    </source>
</reference>
<proteinExistence type="inferred from homology"/>
<dbReference type="STRING" id="404380.Gbem_3440"/>
<keyword evidence="3 5" id="KW-0808">Transferase</keyword>
<evidence type="ECO:0000256" key="3">
    <source>
        <dbReference type="ARBA" id="ARBA00022679"/>
    </source>
</evidence>
<organism evidence="5 6">
    <name type="scientific">Citrifermentans bemidjiense (strain ATCC BAA-1014 / DSM 16622 / JCM 12645 / Bem)</name>
    <name type="common">Geobacter bemidjiensis</name>
    <dbReference type="NCBI Taxonomy" id="404380"/>
    <lineage>
        <taxon>Bacteria</taxon>
        <taxon>Pseudomonadati</taxon>
        <taxon>Thermodesulfobacteriota</taxon>
        <taxon>Desulfuromonadia</taxon>
        <taxon>Geobacterales</taxon>
        <taxon>Geobacteraceae</taxon>
        <taxon>Citrifermentans</taxon>
    </lineage>
</organism>
<protein>
    <submittedName>
        <fullName evidence="5">Glycosyltransferase</fullName>
    </submittedName>
</protein>
<dbReference type="SUPFAM" id="SSF53448">
    <property type="entry name" value="Nucleotide-diphospho-sugar transferases"/>
    <property type="match status" value="1"/>
</dbReference>
<dbReference type="InterPro" id="IPR029044">
    <property type="entry name" value="Nucleotide-diphossugar_trans"/>
</dbReference>
<sequence>MTDIARVKMSILIPVFNWDLSLLLRSLAAEIDEFQLGDNVEVIVMDDHSTDATLRSRNEILLAGLAKPCLKQSTLERNVGRAAIRNLLAAEASGEFLLFLDCDVLPDGPDFVRSYLSYAGPGEFDVVSGGISYRARVLGGREFDYHAYLGGRKEVKAAAVRNREPWRHILTSNIMVRKSVFQATPFDERFTGYGYEDIEWGARLAEKFKILHIDNTASHLGLVSKARTHEKMVNSVSNYLLLKSLRPAAFHASSISKLVALLESVPDPLLAGMDRLLNNLFLSSGSNRLAFLFFQLDFALLLARALKKRQRDLPAPKSAQGGKP</sequence>
<reference evidence="5 6" key="1">
    <citation type="submission" date="2008-07" db="EMBL/GenBank/DDBJ databases">
        <title>Complete sequence of Geobacter bemidjiensis BEM.</title>
        <authorList>
            <consortium name="US DOE Joint Genome Institute"/>
            <person name="Lucas S."/>
            <person name="Copeland A."/>
            <person name="Lapidus A."/>
            <person name="Glavina del Rio T."/>
            <person name="Dalin E."/>
            <person name="Tice H."/>
            <person name="Bruce D."/>
            <person name="Goodwin L."/>
            <person name="Pitluck S."/>
            <person name="Kiss H."/>
            <person name="Brettin T."/>
            <person name="Detter J.C."/>
            <person name="Han C."/>
            <person name="Kuske C.R."/>
            <person name="Schmutz J."/>
            <person name="Larimer F."/>
            <person name="Land M."/>
            <person name="Hauser L."/>
            <person name="Kyrpides N."/>
            <person name="Lykidis A."/>
            <person name="Lovley D."/>
            <person name="Richardson P."/>
        </authorList>
    </citation>
    <scope>NUCLEOTIDE SEQUENCE [LARGE SCALE GENOMIC DNA]</scope>
    <source>
        <strain evidence="6">ATCC BAA-1014 / DSM 16622 / JCM 12645 / Bem</strain>
    </source>
</reference>
<dbReference type="PANTHER" id="PTHR43179:SF12">
    <property type="entry name" value="GALACTOFURANOSYLTRANSFERASE GLFT2"/>
    <property type="match status" value="1"/>
</dbReference>
<dbReference type="RefSeq" id="WP_012531866.1">
    <property type="nucleotide sequence ID" value="NC_011146.1"/>
</dbReference>
<evidence type="ECO:0000256" key="1">
    <source>
        <dbReference type="ARBA" id="ARBA00006739"/>
    </source>
</evidence>
<dbReference type="Proteomes" id="UP000008825">
    <property type="component" value="Chromosome"/>
</dbReference>
<dbReference type="EMBL" id="CP001124">
    <property type="protein sequence ID" value="ACH40433.1"/>
    <property type="molecule type" value="Genomic_DNA"/>
</dbReference>
<evidence type="ECO:0000259" key="4">
    <source>
        <dbReference type="Pfam" id="PF00535"/>
    </source>
</evidence>
<dbReference type="CAZy" id="GT2">
    <property type="family name" value="Glycosyltransferase Family 2"/>
</dbReference>
<dbReference type="PANTHER" id="PTHR43179">
    <property type="entry name" value="RHAMNOSYLTRANSFERASE WBBL"/>
    <property type="match status" value="1"/>
</dbReference>
<comment type="similarity">
    <text evidence="1">Belongs to the glycosyltransferase 2 family.</text>
</comment>
<dbReference type="AlphaFoldDB" id="B5EBE1"/>
<keyword evidence="6" id="KW-1185">Reference proteome</keyword>